<gene>
    <name evidence="1" type="ORF">LCGC14_0987830</name>
</gene>
<evidence type="ECO:0000313" key="1">
    <source>
        <dbReference type="EMBL" id="KKN15264.1"/>
    </source>
</evidence>
<dbReference type="AlphaFoldDB" id="A0A0F9NBD8"/>
<protein>
    <submittedName>
        <fullName evidence="1">Uncharacterized protein</fullName>
    </submittedName>
</protein>
<organism evidence="1">
    <name type="scientific">marine sediment metagenome</name>
    <dbReference type="NCBI Taxonomy" id="412755"/>
    <lineage>
        <taxon>unclassified sequences</taxon>
        <taxon>metagenomes</taxon>
        <taxon>ecological metagenomes</taxon>
    </lineage>
</organism>
<dbReference type="EMBL" id="LAZR01003729">
    <property type="protein sequence ID" value="KKN15264.1"/>
    <property type="molecule type" value="Genomic_DNA"/>
</dbReference>
<accession>A0A0F9NBD8</accession>
<reference evidence="1" key="1">
    <citation type="journal article" date="2015" name="Nature">
        <title>Complex archaea that bridge the gap between prokaryotes and eukaryotes.</title>
        <authorList>
            <person name="Spang A."/>
            <person name="Saw J.H."/>
            <person name="Jorgensen S.L."/>
            <person name="Zaremba-Niedzwiedzka K."/>
            <person name="Martijn J."/>
            <person name="Lind A.E."/>
            <person name="van Eijk R."/>
            <person name="Schleper C."/>
            <person name="Guy L."/>
            <person name="Ettema T.J."/>
        </authorList>
    </citation>
    <scope>NUCLEOTIDE SEQUENCE</scope>
</reference>
<comment type="caution">
    <text evidence="1">The sequence shown here is derived from an EMBL/GenBank/DDBJ whole genome shotgun (WGS) entry which is preliminary data.</text>
</comment>
<name>A0A0F9NBD8_9ZZZZ</name>
<sequence>MSLIIPKLTKPFKYIKPSGLYATTLANVAVAIVNDATIDELVFETTASGAGSLILELLFQIPDDFKKFAGKSDDLSLVAVQDAGADNDSTITIDVIDASGADADDDSVNATDLTNAFATYDCAITGGTFAVGDYITIKITVTNPDADDDCRISIPKLKYLPQ</sequence>
<proteinExistence type="predicted"/>